<dbReference type="Gene3D" id="3.10.20.90">
    <property type="entry name" value="Phosphatidylinositol 3-kinase Catalytic Subunit, Chain A, domain 1"/>
    <property type="match status" value="1"/>
</dbReference>
<dbReference type="InterPro" id="IPR036533">
    <property type="entry name" value="BAG_dom_sf"/>
</dbReference>
<feature type="region of interest" description="Disordered" evidence="2">
    <location>
        <begin position="1"/>
        <end position="25"/>
    </location>
</feature>
<dbReference type="PANTHER" id="PTHR12329">
    <property type="entry name" value="BCL2-ASSOCIATED ATHANOGENE"/>
    <property type="match status" value="1"/>
</dbReference>
<dbReference type="SUPFAM" id="SSF63491">
    <property type="entry name" value="BAG domain"/>
    <property type="match status" value="1"/>
</dbReference>
<dbReference type="PROSITE" id="PS50053">
    <property type="entry name" value="UBIQUITIN_2"/>
    <property type="match status" value="1"/>
</dbReference>
<feature type="domain" description="Ubiquitin-like" evidence="3">
    <location>
        <begin position="51"/>
        <end position="121"/>
    </location>
</feature>
<evidence type="ECO:0008006" key="7">
    <source>
        <dbReference type="Google" id="ProtNLM"/>
    </source>
</evidence>
<accession>A0ABP0YUP6</accession>
<reference evidence="5 6" key="1">
    <citation type="submission" date="2024-03" db="EMBL/GenBank/DDBJ databases">
        <authorList>
            <person name="Gkanogiannis A."/>
            <person name="Becerra Lopez-Lavalle L."/>
        </authorList>
    </citation>
    <scope>NUCLEOTIDE SEQUENCE [LARGE SCALE GENOMIC DNA]</scope>
</reference>
<dbReference type="Pfam" id="PF00240">
    <property type="entry name" value="ubiquitin"/>
    <property type="match status" value="1"/>
</dbReference>
<dbReference type="PANTHER" id="PTHR12329:SF36">
    <property type="entry name" value="UBIQUITIN-LIKE DOMAIN-CONTAINING PROTEIN"/>
    <property type="match status" value="1"/>
</dbReference>
<keyword evidence="1" id="KW-0143">Chaperone</keyword>
<gene>
    <name evidence="5" type="ORF">CITCOLO1_LOCUS16292</name>
</gene>
<evidence type="ECO:0000259" key="4">
    <source>
        <dbReference type="PROSITE" id="PS51035"/>
    </source>
</evidence>
<protein>
    <recommendedName>
        <fullName evidence="7">BAG family molecular chaperone regulator 1-like</fullName>
    </recommendedName>
</protein>
<evidence type="ECO:0000259" key="3">
    <source>
        <dbReference type="PROSITE" id="PS50053"/>
    </source>
</evidence>
<name>A0ABP0YUP6_9ROSI</name>
<organism evidence="5 6">
    <name type="scientific">Citrullus colocynthis</name>
    <name type="common">colocynth</name>
    <dbReference type="NCBI Taxonomy" id="252529"/>
    <lineage>
        <taxon>Eukaryota</taxon>
        <taxon>Viridiplantae</taxon>
        <taxon>Streptophyta</taxon>
        <taxon>Embryophyta</taxon>
        <taxon>Tracheophyta</taxon>
        <taxon>Spermatophyta</taxon>
        <taxon>Magnoliopsida</taxon>
        <taxon>eudicotyledons</taxon>
        <taxon>Gunneridae</taxon>
        <taxon>Pentapetalae</taxon>
        <taxon>rosids</taxon>
        <taxon>fabids</taxon>
        <taxon>Cucurbitales</taxon>
        <taxon>Cucurbitaceae</taxon>
        <taxon>Benincaseae</taxon>
        <taxon>Citrullus</taxon>
    </lineage>
</organism>
<keyword evidence="6" id="KW-1185">Reference proteome</keyword>
<dbReference type="Proteomes" id="UP001642487">
    <property type="component" value="Chromosome 6"/>
</dbReference>
<dbReference type="Gene3D" id="1.20.58.120">
    <property type="entry name" value="BAG domain"/>
    <property type="match status" value="1"/>
</dbReference>
<evidence type="ECO:0000256" key="2">
    <source>
        <dbReference type="SAM" id="MobiDB-lite"/>
    </source>
</evidence>
<dbReference type="InterPro" id="IPR000626">
    <property type="entry name" value="Ubiquitin-like_dom"/>
</dbReference>
<dbReference type="EMBL" id="OZ021740">
    <property type="protein sequence ID" value="CAK9324069.1"/>
    <property type="molecule type" value="Genomic_DNA"/>
</dbReference>
<dbReference type="SUPFAM" id="SSF54236">
    <property type="entry name" value="Ubiquitin-like"/>
    <property type="match status" value="1"/>
</dbReference>
<sequence length="285" mass="32643">MKIPKSKVSNMVSIEKKTSNENQRHRVSDLEIRPGGMLVQMRDLNSNPSFPTIKVKVKFGSSYHHIQINSHASFGDLKKLLAEPTGLHPEEQKLIYKNKERDSKAYLDVTRVKNGSKIVLVEDSLSKERRCLEMLKNEKFKKSSKLLNEMNLEVNNLSQEVGSLHVKACKEGRVTEKEVDDLTELLMRKLIQLDEIEVVGDLRLQRREQVREVQKQIETLDMMKLQYCSIPSSNDGDANSNSDFISTTKGKQTLKPKQKCLRIVNEAALRNSESVVVTTKWETFD</sequence>
<dbReference type="InterPro" id="IPR029071">
    <property type="entry name" value="Ubiquitin-like_domsf"/>
</dbReference>
<proteinExistence type="predicted"/>
<dbReference type="SMART" id="SM00264">
    <property type="entry name" value="BAG"/>
    <property type="match status" value="1"/>
</dbReference>
<dbReference type="PROSITE" id="PS51035">
    <property type="entry name" value="BAG"/>
    <property type="match status" value="1"/>
</dbReference>
<evidence type="ECO:0000256" key="1">
    <source>
        <dbReference type="ARBA" id="ARBA00023186"/>
    </source>
</evidence>
<feature type="compositionally biased region" description="Basic and acidic residues" evidence="2">
    <location>
        <begin position="14"/>
        <end position="25"/>
    </location>
</feature>
<dbReference type="InterPro" id="IPR003103">
    <property type="entry name" value="BAG_domain"/>
</dbReference>
<dbReference type="Pfam" id="PF02179">
    <property type="entry name" value="BAG"/>
    <property type="match status" value="1"/>
</dbReference>
<dbReference type="InterPro" id="IPR039773">
    <property type="entry name" value="BAG_chaperone_regulator"/>
</dbReference>
<evidence type="ECO:0000313" key="6">
    <source>
        <dbReference type="Proteomes" id="UP001642487"/>
    </source>
</evidence>
<evidence type="ECO:0000313" key="5">
    <source>
        <dbReference type="EMBL" id="CAK9324069.1"/>
    </source>
</evidence>
<feature type="domain" description="BAG" evidence="4">
    <location>
        <begin position="171"/>
        <end position="224"/>
    </location>
</feature>